<evidence type="ECO:0000313" key="1">
    <source>
        <dbReference type="EMBL" id="MBL6445549.1"/>
    </source>
</evidence>
<organism evidence="1 2">
    <name type="scientific">Fulvivirga marina</name>
    <dbReference type="NCBI Taxonomy" id="2494733"/>
    <lineage>
        <taxon>Bacteria</taxon>
        <taxon>Pseudomonadati</taxon>
        <taxon>Bacteroidota</taxon>
        <taxon>Cytophagia</taxon>
        <taxon>Cytophagales</taxon>
        <taxon>Fulvivirgaceae</taxon>
        <taxon>Fulvivirga</taxon>
    </lineage>
</organism>
<accession>A0A937KB72</accession>
<dbReference type="AlphaFoldDB" id="A0A937KB72"/>
<dbReference type="EMBL" id="JAEUGD010000016">
    <property type="protein sequence ID" value="MBL6445549.1"/>
    <property type="molecule type" value="Genomic_DNA"/>
</dbReference>
<reference evidence="1" key="1">
    <citation type="submission" date="2021-01" db="EMBL/GenBank/DDBJ databases">
        <title>Fulvivirga kasyanovii gen. nov., sp nov., a novel member of the phylum Bacteroidetes isolated from seawater in a mussel farm.</title>
        <authorList>
            <person name="Zhao L.-H."/>
            <person name="Wang Z.-J."/>
        </authorList>
    </citation>
    <scope>NUCLEOTIDE SEQUENCE</scope>
    <source>
        <strain evidence="1">29W222</strain>
    </source>
</reference>
<protein>
    <submittedName>
        <fullName evidence="1">Uncharacterized protein</fullName>
    </submittedName>
</protein>
<evidence type="ECO:0000313" key="2">
    <source>
        <dbReference type="Proteomes" id="UP000614216"/>
    </source>
</evidence>
<gene>
    <name evidence="1" type="ORF">JMN32_04470</name>
</gene>
<proteinExistence type="predicted"/>
<dbReference type="Proteomes" id="UP000614216">
    <property type="component" value="Unassembled WGS sequence"/>
</dbReference>
<keyword evidence="2" id="KW-1185">Reference proteome</keyword>
<name>A0A937KB72_9BACT</name>
<sequence length="55" mass="6082">MERAHTKFPLHSIAEGMSTPEIKMEGHKVLFDKKVSLMPVDTKKQQNNSDGGSGI</sequence>
<dbReference type="RefSeq" id="WP_202855092.1">
    <property type="nucleotide sequence ID" value="NZ_JAEUGD010000016.1"/>
</dbReference>
<comment type="caution">
    <text evidence="1">The sequence shown here is derived from an EMBL/GenBank/DDBJ whole genome shotgun (WGS) entry which is preliminary data.</text>
</comment>